<dbReference type="InterPro" id="IPR002589">
    <property type="entry name" value="Macro_dom"/>
</dbReference>
<dbReference type="Pfam" id="PF01661">
    <property type="entry name" value="Macro"/>
    <property type="match status" value="1"/>
</dbReference>
<evidence type="ECO:0000313" key="3">
    <source>
        <dbReference type="Proteomes" id="UP001589755"/>
    </source>
</evidence>
<dbReference type="Gene3D" id="3.40.220.10">
    <property type="entry name" value="Leucine Aminopeptidase, subunit E, domain 1"/>
    <property type="match status" value="1"/>
</dbReference>
<dbReference type="InterPro" id="IPR043472">
    <property type="entry name" value="Macro_dom-like"/>
</dbReference>
<protein>
    <submittedName>
        <fullName evidence="2">Macro domain-containing protein</fullName>
    </submittedName>
</protein>
<dbReference type="PANTHER" id="PTHR11106">
    <property type="entry name" value="GANGLIOSIDE INDUCED DIFFERENTIATION ASSOCIATED PROTEIN 2-RELATED"/>
    <property type="match status" value="1"/>
</dbReference>
<dbReference type="EMBL" id="JBHLXD010000028">
    <property type="protein sequence ID" value="MFC0209763.1"/>
    <property type="molecule type" value="Genomic_DNA"/>
</dbReference>
<evidence type="ECO:0000313" key="2">
    <source>
        <dbReference type="EMBL" id="MFC0209763.1"/>
    </source>
</evidence>
<sequence length="178" mass="18328">MRIELPAAAIEVTVGDITRQEDIEAVVNAANAWLMPGGGVAGAIHRKAGPALAEACRPLAPIRPGEAVITAGFGLPNAHVIHCLGPVYGVDRPEAALLARCYRAAIALADGKGIASIAFPALSTGAFGYPVEEAAPIACSAVVEALKEAHTVRLVRHVLASDALARRFAEATRKAAAR</sequence>
<dbReference type="PANTHER" id="PTHR11106:SF27">
    <property type="entry name" value="MACRO DOMAIN-CONTAINING PROTEIN"/>
    <property type="match status" value="1"/>
</dbReference>
<comment type="caution">
    <text evidence="2">The sequence shown here is derived from an EMBL/GenBank/DDBJ whole genome shotgun (WGS) entry which is preliminary data.</text>
</comment>
<dbReference type="SUPFAM" id="SSF52949">
    <property type="entry name" value="Macro domain-like"/>
    <property type="match status" value="1"/>
</dbReference>
<dbReference type="Proteomes" id="UP001589755">
    <property type="component" value="Unassembled WGS sequence"/>
</dbReference>
<proteinExistence type="predicted"/>
<reference evidence="2 3" key="1">
    <citation type="submission" date="2024-09" db="EMBL/GenBank/DDBJ databases">
        <authorList>
            <person name="Sun Q."/>
            <person name="Mori K."/>
        </authorList>
    </citation>
    <scope>NUCLEOTIDE SEQUENCE [LARGE SCALE GENOMIC DNA]</scope>
    <source>
        <strain evidence="2 3">CCM 8543</strain>
    </source>
</reference>
<dbReference type="SMART" id="SM00506">
    <property type="entry name" value="A1pp"/>
    <property type="match status" value="1"/>
</dbReference>
<evidence type="ECO:0000259" key="1">
    <source>
        <dbReference type="PROSITE" id="PS51154"/>
    </source>
</evidence>
<gene>
    <name evidence="2" type="ORF">ACFFJ2_15265</name>
</gene>
<organism evidence="2 3">
    <name type="scientific">Chelativorans intermedius</name>
    <dbReference type="NCBI Taxonomy" id="515947"/>
    <lineage>
        <taxon>Bacteria</taxon>
        <taxon>Pseudomonadati</taxon>
        <taxon>Pseudomonadota</taxon>
        <taxon>Alphaproteobacteria</taxon>
        <taxon>Hyphomicrobiales</taxon>
        <taxon>Phyllobacteriaceae</taxon>
        <taxon>Chelativorans</taxon>
    </lineage>
</organism>
<keyword evidence="3" id="KW-1185">Reference proteome</keyword>
<name>A0ABV6DAQ8_9HYPH</name>
<dbReference type="PROSITE" id="PS51154">
    <property type="entry name" value="MACRO"/>
    <property type="match status" value="1"/>
</dbReference>
<feature type="domain" description="Macro" evidence="1">
    <location>
        <begin position="1"/>
        <end position="176"/>
    </location>
</feature>
<dbReference type="RefSeq" id="WP_261519646.1">
    <property type="nucleotide sequence ID" value="NZ_JAODNW010000005.1"/>
</dbReference>
<accession>A0ABV6DAQ8</accession>